<keyword evidence="13 15" id="KW-0539">Nucleus</keyword>
<comment type="cofactor">
    <cofactor evidence="2">
        <name>Mg(2+)</name>
        <dbReference type="ChEBI" id="CHEBI:18420"/>
    </cofactor>
</comment>
<evidence type="ECO:0000256" key="9">
    <source>
        <dbReference type="ARBA" id="ARBA00022842"/>
    </source>
</evidence>
<dbReference type="Pfam" id="PF09494">
    <property type="entry name" value="Slx4"/>
    <property type="match status" value="1"/>
</dbReference>
<proteinExistence type="inferred from homology"/>
<feature type="compositionally biased region" description="Basic residues" evidence="16">
    <location>
        <begin position="678"/>
        <end position="688"/>
    </location>
</feature>
<dbReference type="GO" id="GO:0006355">
    <property type="term" value="P:regulation of DNA-templated transcription"/>
    <property type="evidence" value="ECO:0007669"/>
    <property type="project" value="InterPro"/>
</dbReference>
<dbReference type="InterPro" id="IPR000086">
    <property type="entry name" value="NUDIX_hydrolase_dom"/>
</dbReference>
<evidence type="ECO:0000256" key="14">
    <source>
        <dbReference type="ARBA" id="ARBA00029496"/>
    </source>
</evidence>
<dbReference type="GO" id="GO:0016818">
    <property type="term" value="F:hydrolase activity, acting on acid anhydrides, in phosphorus-containing anhydrides"/>
    <property type="evidence" value="ECO:0007669"/>
    <property type="project" value="InterPro"/>
</dbReference>
<keyword evidence="8" id="KW-0378">Hydrolase</keyword>
<evidence type="ECO:0000256" key="13">
    <source>
        <dbReference type="ARBA" id="ARBA00023242"/>
    </source>
</evidence>
<evidence type="ECO:0000256" key="4">
    <source>
        <dbReference type="ARBA" id="ARBA00006661"/>
    </source>
</evidence>
<feature type="compositionally biased region" description="Low complexity" evidence="16">
    <location>
        <begin position="768"/>
        <end position="781"/>
    </location>
</feature>
<dbReference type="GO" id="GO:0003677">
    <property type="term" value="F:DNA binding"/>
    <property type="evidence" value="ECO:0007669"/>
    <property type="project" value="InterPro"/>
</dbReference>
<feature type="compositionally biased region" description="Low complexity" evidence="16">
    <location>
        <begin position="667"/>
        <end position="677"/>
    </location>
</feature>
<dbReference type="PROSITE" id="PS51462">
    <property type="entry name" value="NUDIX"/>
    <property type="match status" value="1"/>
</dbReference>
<dbReference type="GO" id="GO:0033557">
    <property type="term" value="C:Slx1-Slx4 complex"/>
    <property type="evidence" value="ECO:0007669"/>
    <property type="project" value="UniProtKB-UniRule"/>
</dbReference>
<dbReference type="InterPro" id="IPR017956">
    <property type="entry name" value="AT_hook_DNA-bd_motif"/>
</dbReference>
<feature type="compositionally biased region" description="Basic residues" evidence="16">
    <location>
        <begin position="707"/>
        <end position="716"/>
    </location>
</feature>
<keyword evidence="6" id="KW-0479">Metal-binding</keyword>
<evidence type="ECO:0000256" key="16">
    <source>
        <dbReference type="SAM" id="MobiDB-lite"/>
    </source>
</evidence>
<evidence type="ECO:0000256" key="3">
    <source>
        <dbReference type="ARBA" id="ARBA00004123"/>
    </source>
</evidence>
<feature type="compositionally biased region" description="Polar residues" evidence="16">
    <location>
        <begin position="292"/>
        <end position="302"/>
    </location>
</feature>
<accession>A0AA97PR67</accession>
<sequence length="1245" mass="135061">MTTPRFLPSSPPGQARSDLYTTLVSSSPDLPSINELVSRYAKKPKPLRSGSNAASIPTTATTTFTTAAKLLQSAQAEQADLVETLPPPRAKTKAKPKQKDPPEVVDLSPDLPVNIPEPQPERRKARKTANGVTKKKGGEGRTSAQNKVTKSRVRKTSSAASRKKKAETVSRHFAVPDDVSTAPEPITVPDDAPEEQLFNLEPAVARRLDWTPPRETNTADLCPVSSNAKEVTSTLDGALSAAPAAVQNVFLTLQDKFAYPVEQVARRPDSPSKELGPPPEVIKKRKVIQLVGPSNDSKIPNQASPVKSKAPKKKPRTITDLATAAYTTEGKQSNAPAKKGTLTSYLEGQGEQVFQHCHPDSRLRKPERKRKPKGRGQVLLSPLSAIDQSARQDFVFGTSSQLAQEHSPTFLRDLHAALRQSNDFSDDPFASPIMAAPQGRKLWTAGARGEEGDLMNIEVIDLVDSPAFPDDPDAIVRAEMQKSPSRSEPKGIKNRRTPMVNLDSSEIDISEPHARDLESANSAEHTLKTQASKSTHFASTTPPRPTKITMVPACENTAEPPIVASDVDSDNEPPPSNQQAYQMPPPPRPVVPEETAIPRPNFEVMTDTQLSKQVSSYGFKSVKKRSAMIALLNQCWESKAGATGAAGQSSAFATTSRTSAPRGPRGKTSTAAAAAKSPTKRPVGRPRKNSVGASGDVTVVEATTPVKRPRGRPKKNAKAEASPDMMQNIAASMPPTVAAAVKTPRRRKKAATQPAVEILDSDGEAGLSPSPSLSPEPVFSSPEKDSVDVSIGEHTTMSLAVTPTAQQAELFTRITRAVKSAPRSTDPDKPSWHEKMLMYDPIVLEDLAAWLNSGQLDRVGYDGEVAPADVKMCSNKPRLLDVTTASPHKIIPSLSYRQGGKPRNNQMATKAIYAMNTIQCDLVRVGSQDLESIVTTAQWVKTRREPAMGLHQRSQAQATSSAFPDAYVFPGGNLSKFHEPGTTTEIEGDCPEFRMAAIRETFEESGILLAADAANQTRLLDLSDTDRNLGRKKVHSNEIKFDDWLASTGGVPDTGNLFACTRWITPKPMARRFNTQMYIYLLPLEAKANSVKHVPTSDGGLEHTEAIFAPPREWLRRVRLGEIVLFPPQIYLLSLVADHLQPDPDAGPRDLSAARESLVSYLKTTPEDGVPWAEKVITPEVAALPDDVDPESAVVWRGKVLLSLAKPKGVTDKFVLVDFQRGGPMHGEVATRDEVLKRPSMKEKL</sequence>
<dbReference type="SMART" id="SM00384">
    <property type="entry name" value="AT_hook"/>
    <property type="match status" value="2"/>
</dbReference>
<dbReference type="GO" id="GO:0017108">
    <property type="term" value="F:5'-flap endonuclease activity"/>
    <property type="evidence" value="ECO:0007669"/>
    <property type="project" value="InterPro"/>
</dbReference>
<dbReference type="GO" id="GO:0046872">
    <property type="term" value="F:metal ion binding"/>
    <property type="evidence" value="ECO:0007669"/>
    <property type="project" value="UniProtKB-KW"/>
</dbReference>
<gene>
    <name evidence="15" type="primary">SLX4</name>
    <name evidence="18" type="ORF">OOU_Y34scaffold00140g112</name>
</gene>
<dbReference type="InterPro" id="IPR000637">
    <property type="entry name" value="HMGI/Y_DNA-bd_CS"/>
</dbReference>
<keyword evidence="5 15" id="KW-0597">Phosphoprotein</keyword>
<evidence type="ECO:0000256" key="5">
    <source>
        <dbReference type="ARBA" id="ARBA00022553"/>
    </source>
</evidence>
<keyword evidence="7 15" id="KW-0227">DNA damage</keyword>
<dbReference type="InterPro" id="IPR027784">
    <property type="entry name" value="Slx4_ascomycetes"/>
</dbReference>
<dbReference type="Proteomes" id="UP000011086">
    <property type="component" value="Unassembled WGS sequence"/>
</dbReference>
<feature type="region of interest" description="Disordered" evidence="16">
    <location>
        <begin position="759"/>
        <end position="786"/>
    </location>
</feature>
<dbReference type="CDD" id="cd22999">
    <property type="entry name" value="SAP_SLX4"/>
    <property type="match status" value="1"/>
</dbReference>
<dbReference type="PANTHER" id="PTHR12318">
    <property type="entry name" value="TESTOSTERONE-REGULATED PROTEIN RP2"/>
    <property type="match status" value="1"/>
</dbReference>
<protein>
    <recommendedName>
        <fullName evidence="14 15">Structure-specific endonuclease subunit SLX4</fullName>
    </recommendedName>
</protein>
<organism evidence="18">
    <name type="scientific">Pyricularia oryzae (strain Y34)</name>
    <name type="common">Rice blast fungus</name>
    <name type="synonym">Magnaporthe oryzae</name>
    <dbReference type="NCBI Taxonomy" id="1143189"/>
    <lineage>
        <taxon>Eukaryota</taxon>
        <taxon>Fungi</taxon>
        <taxon>Dikarya</taxon>
        <taxon>Ascomycota</taxon>
        <taxon>Pezizomycotina</taxon>
        <taxon>Sordariomycetes</taxon>
        <taxon>Sordariomycetidae</taxon>
        <taxon>Magnaporthales</taxon>
        <taxon>Pyriculariaceae</taxon>
        <taxon>Pyricularia</taxon>
    </lineage>
</organism>
<dbReference type="HAMAP" id="MF_03110">
    <property type="entry name" value="Endonuc_su_Slx4"/>
    <property type="match status" value="1"/>
</dbReference>
<feature type="domain" description="Nudix hydrolase" evidence="17">
    <location>
        <begin position="931"/>
        <end position="1131"/>
    </location>
</feature>
<comment type="function">
    <text evidence="15">Regulatory subunit of the SLX1-SLX4 structure-specific endonuclease that resolves DNA secondary structures generated during DNA repair and recombination. Has endonuclease activity towards branched DNA substrates, introducing single-strand cuts in duplex DNA close to junctions with ss-DNA.</text>
</comment>
<dbReference type="InterPro" id="IPR018574">
    <property type="entry name" value="Structure-sp_endonuc_su_Slx4"/>
</dbReference>
<comment type="similarity">
    <text evidence="4 15">Belongs to the SLX4 family.</text>
</comment>
<dbReference type="EMBL" id="JH793818">
    <property type="protein sequence ID" value="ELQ43703.1"/>
    <property type="molecule type" value="Genomic_DNA"/>
</dbReference>
<evidence type="ECO:0000256" key="2">
    <source>
        <dbReference type="ARBA" id="ARBA00001946"/>
    </source>
</evidence>
<dbReference type="GO" id="GO:0006260">
    <property type="term" value="P:DNA replication"/>
    <property type="evidence" value="ECO:0007669"/>
    <property type="project" value="InterPro"/>
</dbReference>
<evidence type="ECO:0000256" key="12">
    <source>
        <dbReference type="ARBA" id="ARBA00023211"/>
    </source>
</evidence>
<evidence type="ECO:0000256" key="7">
    <source>
        <dbReference type="ARBA" id="ARBA00022763"/>
    </source>
</evidence>
<name>A0AA97PR67_PYRO3</name>
<dbReference type="AlphaFoldDB" id="A0AA97PR67"/>
<feature type="compositionally biased region" description="Low complexity" evidence="16">
    <location>
        <begin position="645"/>
        <end position="660"/>
    </location>
</feature>
<comment type="subcellular location">
    <subcellularLocation>
        <location evidence="3 15">Nucleus</location>
    </subcellularLocation>
</comment>
<evidence type="ECO:0000256" key="15">
    <source>
        <dbReference type="HAMAP-Rule" id="MF_03110"/>
    </source>
</evidence>
<comment type="PTM">
    <text evidence="15">Phosphorylated in response to DNA damage.</text>
</comment>
<keyword evidence="12" id="KW-0464">Manganese</keyword>
<evidence type="ECO:0000259" key="17">
    <source>
        <dbReference type="PROSITE" id="PS51462"/>
    </source>
</evidence>
<evidence type="ECO:0000313" key="18">
    <source>
        <dbReference type="EMBL" id="ELQ43703.1"/>
    </source>
</evidence>
<dbReference type="GO" id="GO:0006281">
    <property type="term" value="P:DNA repair"/>
    <property type="evidence" value="ECO:0007669"/>
    <property type="project" value="UniProtKB-UniRule"/>
</dbReference>
<evidence type="ECO:0000256" key="8">
    <source>
        <dbReference type="ARBA" id="ARBA00022801"/>
    </source>
</evidence>
<evidence type="ECO:0000256" key="1">
    <source>
        <dbReference type="ARBA" id="ARBA00001936"/>
    </source>
</evidence>
<feature type="compositionally biased region" description="Basic and acidic residues" evidence="16">
    <location>
        <begin position="479"/>
        <end position="491"/>
    </location>
</feature>
<feature type="region of interest" description="Disordered" evidence="16">
    <location>
        <begin position="75"/>
        <end position="194"/>
    </location>
</feature>
<comment type="subunit">
    <text evidence="15">Forms a heterodimer with SLX1.</text>
</comment>
<evidence type="ECO:0000256" key="6">
    <source>
        <dbReference type="ARBA" id="ARBA00022723"/>
    </source>
</evidence>
<evidence type="ECO:0000256" key="10">
    <source>
        <dbReference type="ARBA" id="ARBA00023172"/>
    </source>
</evidence>
<dbReference type="InterPro" id="IPR039121">
    <property type="entry name" value="NUDT19"/>
</dbReference>
<keyword evidence="10 15" id="KW-0233">DNA recombination</keyword>
<feature type="region of interest" description="Disordered" evidence="16">
    <location>
        <begin position="292"/>
        <end position="316"/>
    </location>
</feature>
<comment type="cofactor">
    <cofactor evidence="1">
        <name>Mn(2+)</name>
        <dbReference type="ChEBI" id="CHEBI:29035"/>
    </cofactor>
</comment>
<feature type="region of interest" description="Disordered" evidence="16">
    <location>
        <begin position="645"/>
        <end position="724"/>
    </location>
</feature>
<keyword evidence="9" id="KW-0460">Magnesium</keyword>
<dbReference type="Gene3D" id="3.90.79.10">
    <property type="entry name" value="Nucleoside Triphosphate Pyrophosphohydrolase"/>
    <property type="match status" value="1"/>
</dbReference>
<keyword evidence="11 15" id="KW-0234">DNA repair</keyword>
<dbReference type="GO" id="GO:0006310">
    <property type="term" value="P:DNA recombination"/>
    <property type="evidence" value="ECO:0007669"/>
    <property type="project" value="UniProtKB-UniRule"/>
</dbReference>
<dbReference type="PANTHER" id="PTHR12318:SF0">
    <property type="entry name" value="ACYL-COENZYME A DIPHOSPHATASE NUDT19"/>
    <property type="match status" value="1"/>
</dbReference>
<feature type="region of interest" description="Disordered" evidence="16">
    <location>
        <begin position="479"/>
        <end position="548"/>
    </location>
</feature>
<evidence type="ECO:0000256" key="11">
    <source>
        <dbReference type="ARBA" id="ARBA00023204"/>
    </source>
</evidence>
<feature type="compositionally biased region" description="Basic residues" evidence="16">
    <location>
        <begin position="149"/>
        <end position="165"/>
    </location>
</feature>
<reference evidence="18" key="1">
    <citation type="journal article" date="2012" name="PLoS Genet.">
        <title>Comparative analysis of the genomes of two field isolates of the rice blast fungus Magnaporthe oryzae.</title>
        <authorList>
            <person name="Xue M."/>
            <person name="Yang J."/>
            <person name="Li Z."/>
            <person name="Hu S."/>
            <person name="Yao N."/>
            <person name="Dean R.A."/>
            <person name="Zhao W."/>
            <person name="Shen M."/>
            <person name="Zhang H."/>
            <person name="Li C."/>
            <person name="Liu L."/>
            <person name="Cao L."/>
            <person name="Xu X."/>
            <person name="Xing Y."/>
            <person name="Hsiang T."/>
            <person name="Zhang Z."/>
            <person name="Xu J.R."/>
            <person name="Peng Y.L."/>
        </authorList>
    </citation>
    <scope>NUCLEOTIDE SEQUENCE</scope>
    <source>
        <strain evidence="18">Y34</strain>
    </source>
</reference>
<dbReference type="PROSITE" id="PS00354">
    <property type="entry name" value="HMGI_Y"/>
    <property type="match status" value="1"/>
</dbReference>
<dbReference type="GO" id="GO:0005739">
    <property type="term" value="C:mitochondrion"/>
    <property type="evidence" value="ECO:0007669"/>
    <property type="project" value="TreeGrafter"/>
</dbReference>
<feature type="region of interest" description="Disordered" evidence="16">
    <location>
        <begin position="561"/>
        <end position="588"/>
    </location>
</feature>
<feature type="compositionally biased region" description="Polar residues" evidence="16">
    <location>
        <begin position="519"/>
        <end position="541"/>
    </location>
</feature>